<dbReference type="GO" id="GO:0003735">
    <property type="term" value="F:structural constituent of ribosome"/>
    <property type="evidence" value="ECO:0007669"/>
    <property type="project" value="EnsemblFungi"/>
</dbReference>
<feature type="domain" description="Large ribosomal subunit protein uL5 C-terminal" evidence="7">
    <location>
        <begin position="193"/>
        <end position="290"/>
    </location>
</feature>
<dbReference type="FunFam" id="3.30.1440.10:FF:000001">
    <property type="entry name" value="50S ribosomal protein L5"/>
    <property type="match status" value="1"/>
</dbReference>
<evidence type="ECO:0000256" key="4">
    <source>
        <dbReference type="ARBA" id="ARBA00040368"/>
    </source>
</evidence>
<dbReference type="KEGG" id="kng:KNAG_0A04210"/>
<reference evidence="9" key="2">
    <citation type="submission" date="2012-08" db="EMBL/GenBank/DDBJ databases">
        <title>Genome sequence of Kazachstania naganishii.</title>
        <authorList>
            <person name="Gordon J.L."/>
            <person name="Armisen D."/>
            <person name="Proux-Wera E."/>
            <person name="OhEigeartaigh S.S."/>
            <person name="Byrne K.P."/>
            <person name="Wolfe K.H."/>
        </authorList>
    </citation>
    <scope>NUCLEOTIDE SEQUENCE [LARGE SCALE GENOMIC DNA]</scope>
    <source>
        <strain evidence="9">ATCC MYA-139 / BCRC 22969 / CBS 8797 / CCRC 22969 / KCTC 17520 / NBRC 10181 / NCYC 3082</strain>
    </source>
</reference>
<dbReference type="HOGENOM" id="CLU_061015_1_1_1"/>
<evidence type="ECO:0000259" key="7">
    <source>
        <dbReference type="Pfam" id="PF00673"/>
    </source>
</evidence>
<organism evidence="8 9">
    <name type="scientific">Huiozyma naganishii (strain ATCC MYA-139 / BCRC 22969 / CBS 8797 / KCTC 17520 / NBRC 10181 / NCYC 3082 / Yp74L-3)</name>
    <name type="common">Yeast</name>
    <name type="synonym">Kazachstania naganishii</name>
    <dbReference type="NCBI Taxonomy" id="1071383"/>
    <lineage>
        <taxon>Eukaryota</taxon>
        <taxon>Fungi</taxon>
        <taxon>Dikarya</taxon>
        <taxon>Ascomycota</taxon>
        <taxon>Saccharomycotina</taxon>
        <taxon>Saccharomycetes</taxon>
        <taxon>Saccharomycetales</taxon>
        <taxon>Saccharomycetaceae</taxon>
        <taxon>Huiozyma</taxon>
    </lineage>
</organism>
<evidence type="ECO:0000256" key="2">
    <source>
        <dbReference type="ARBA" id="ARBA00022980"/>
    </source>
</evidence>
<dbReference type="EMBL" id="HE978314">
    <property type="protein sequence ID" value="CCK68098.1"/>
    <property type="molecule type" value="Genomic_DNA"/>
</dbReference>
<sequence>MLPGQLRGLVRAKQFSFVSTRNKSACSLVKPVHHLVKIDKSKLSPRFPDLQYEKTDIRSPAFRPTEVRQDRVHEHYLNTLQSDLLLINYKHNDTIKQGLSRRAWDESSPYHINRSSKRPRGSKAPLPNVHPVKWDNIPKIESIVINCFVKDARDNETFAIGAALQLQQITGCKPSVIYSKSDVPTWKIRKGNQMGAKVELTGLAMNQFLTTLTEIVLPRIREYKGISVTSGDTFGNIAFGLTANDVKFFPEIDSNQDLWPKTFGFHVTIKTNAETDDRARTLISAFQLPFNEEKSG</sequence>
<dbReference type="Proteomes" id="UP000006310">
    <property type="component" value="Chromosome 1"/>
</dbReference>
<dbReference type="OMA" id="HINCYVE"/>
<dbReference type="InterPro" id="IPR031310">
    <property type="entry name" value="Ribosomal_uL5_N"/>
</dbReference>
<dbReference type="SUPFAM" id="SSF55282">
    <property type="entry name" value="RL5-like"/>
    <property type="match status" value="1"/>
</dbReference>
<keyword evidence="3" id="KW-0687">Ribonucleoprotein</keyword>
<dbReference type="InterPro" id="IPR022803">
    <property type="entry name" value="Ribosomal_uL5_dom_sf"/>
</dbReference>
<name>J7REW2_HUIN7</name>
<proteinExistence type="inferred from homology"/>
<dbReference type="GO" id="GO:0006412">
    <property type="term" value="P:translation"/>
    <property type="evidence" value="ECO:0007669"/>
    <property type="project" value="InterPro"/>
</dbReference>
<comment type="similarity">
    <text evidence="1">Belongs to the universal ribosomal protein uL5 family.</text>
</comment>
<dbReference type="PANTHER" id="PTHR11994">
    <property type="entry name" value="60S RIBOSOMAL PROTEIN L11-RELATED"/>
    <property type="match status" value="1"/>
</dbReference>
<dbReference type="OrthoDB" id="539541at2759"/>
<evidence type="ECO:0000256" key="5">
    <source>
        <dbReference type="SAM" id="MobiDB-lite"/>
    </source>
</evidence>
<reference evidence="8 9" key="1">
    <citation type="journal article" date="2011" name="Proc. Natl. Acad. Sci. U.S.A.">
        <title>Evolutionary erosion of yeast sex chromosomes by mating-type switching accidents.</title>
        <authorList>
            <person name="Gordon J.L."/>
            <person name="Armisen D."/>
            <person name="Proux-Wera E."/>
            <person name="Oheigeartaigh S.S."/>
            <person name="Byrne K.P."/>
            <person name="Wolfe K.H."/>
        </authorList>
    </citation>
    <scope>NUCLEOTIDE SEQUENCE [LARGE SCALE GENOMIC DNA]</scope>
    <source>
        <strain evidence="9">ATCC MYA-139 / BCRC 22969 / CBS 8797 / CCRC 22969 / KCTC 17520 / NBRC 10181 / NCYC 3082</strain>
    </source>
</reference>
<dbReference type="InterPro" id="IPR002132">
    <property type="entry name" value="Ribosomal_uL5"/>
</dbReference>
<dbReference type="Pfam" id="PF00673">
    <property type="entry name" value="Ribosomal_L5_C"/>
    <property type="match status" value="1"/>
</dbReference>
<dbReference type="STRING" id="1071383.J7REW2"/>
<dbReference type="RefSeq" id="XP_022462344.1">
    <property type="nucleotide sequence ID" value="XM_022608529.1"/>
</dbReference>
<evidence type="ECO:0000256" key="1">
    <source>
        <dbReference type="ARBA" id="ARBA00008553"/>
    </source>
</evidence>
<dbReference type="eggNOG" id="KOG0398">
    <property type="taxonomic scope" value="Eukaryota"/>
</dbReference>
<feature type="region of interest" description="Disordered" evidence="5">
    <location>
        <begin position="106"/>
        <end position="127"/>
    </location>
</feature>
<dbReference type="InterPro" id="IPR031309">
    <property type="entry name" value="Ribosomal_uL5_C"/>
</dbReference>
<protein>
    <recommendedName>
        <fullName evidence="4">Large ribosomal subunit protein uL5m</fullName>
    </recommendedName>
</protein>
<dbReference type="GO" id="GO:0005762">
    <property type="term" value="C:mitochondrial large ribosomal subunit"/>
    <property type="evidence" value="ECO:0007669"/>
    <property type="project" value="EnsemblFungi"/>
</dbReference>
<keyword evidence="2" id="KW-0689">Ribosomal protein</keyword>
<dbReference type="Pfam" id="PF00281">
    <property type="entry name" value="Ribosomal_L5"/>
    <property type="match status" value="1"/>
</dbReference>
<dbReference type="GeneID" id="34523733"/>
<dbReference type="AlphaFoldDB" id="J7REW2"/>
<gene>
    <name evidence="8" type="primary">KNAG0A04210</name>
    <name evidence="8" type="ordered locus">KNAG_0A04210</name>
</gene>
<accession>J7REW2</accession>
<feature type="domain" description="Large ribosomal subunit protein uL5 N-terminal" evidence="6">
    <location>
        <begin position="136"/>
        <end position="189"/>
    </location>
</feature>
<evidence type="ECO:0000313" key="8">
    <source>
        <dbReference type="EMBL" id="CCK68098.1"/>
    </source>
</evidence>
<keyword evidence="9" id="KW-1185">Reference proteome</keyword>
<evidence type="ECO:0000313" key="9">
    <source>
        <dbReference type="Proteomes" id="UP000006310"/>
    </source>
</evidence>
<evidence type="ECO:0000259" key="6">
    <source>
        <dbReference type="Pfam" id="PF00281"/>
    </source>
</evidence>
<evidence type="ECO:0000256" key="3">
    <source>
        <dbReference type="ARBA" id="ARBA00023274"/>
    </source>
</evidence>
<dbReference type="Gene3D" id="3.30.1440.10">
    <property type="match status" value="1"/>
</dbReference>